<dbReference type="GO" id="GO:0005886">
    <property type="term" value="C:plasma membrane"/>
    <property type="evidence" value="ECO:0007669"/>
    <property type="project" value="UniProtKB-SubCell"/>
</dbReference>
<feature type="compositionally biased region" description="Low complexity" evidence="9">
    <location>
        <begin position="746"/>
        <end position="760"/>
    </location>
</feature>
<dbReference type="EMBL" id="CP036433">
    <property type="protein sequence ID" value="QDU97219.1"/>
    <property type="molecule type" value="Genomic_DNA"/>
</dbReference>
<sequence>MTTELSLVSPDAEGSSPRDIMQAALRFLQVLRRRKGYVLAMLAGAAVLGAAYYVAAPRMYEAKASLLITQTGPDVMSSGTASAASGDSLIPTYEKLFTSAVVLNSAVEKLQDAPPEVVLAFDAAPSKEWAKTIEQNLRASSKRGTNLIELSYRAKSPEAATAVVAAILSSYLDFMDKNHKDVSLEIVTILDQERKQVEETLAEKQDQMLDLQHRVGDLGMREGSTVVHPAVQRVVELNRTLIEAQKNRVHLEALQTAVGDAVREGRDLRQHLLTFSPEIGRELLVSSMGLGPEFATNLRQIERQLIDERGQLNNMLAHYGEAHPKVIALRNSIVSGEQYMADIRFKAETQQNSIAGQQLAPLLTSLIAQRLAETRANEKQLLVEYQSSEAEAVSLNDRVAALQLVDNEVQRLRRLHETLLNQISKIDINQNQSDVRVAVVGEPLANENPVSPNLKMTVLMSLLIGLGGGAALVYGIDLLDDRFRSPEEMVEQLGAKLLAAIRPLSLTETHGAQAVQVHVNPTAVESEAFRTLRTVLSFGDLEGNRLIVTSTEPSDGKTTVISNLGASFAQSGKRTLLIDCDLRKPGLSTLFQVRGLPGLSDLLRSSEPVGAMCEQRILSTGIPDLDLLPCGPKAFDAAELLSGSRIEELIAWAEIHYDQLLIDTPPILAASDAALAARHTDGILMVVQPVKNNRRLVMRAVDEIRALDLNLIGVIANRIDVAQAGYYGYGYGYGYGENDSDDDHISPTSTTATSTPQHSPVVRRPDRTSSQPTSTPTTPTRRRPAATQSDNHQPQVTRRRRAA</sequence>
<dbReference type="Proteomes" id="UP000317648">
    <property type="component" value="Chromosome"/>
</dbReference>
<keyword evidence="2" id="KW-1003">Cell membrane</keyword>
<keyword evidence="6 10" id="KW-1133">Transmembrane helix</keyword>
<dbReference type="GO" id="GO:0004713">
    <property type="term" value="F:protein tyrosine kinase activity"/>
    <property type="evidence" value="ECO:0007669"/>
    <property type="project" value="TreeGrafter"/>
</dbReference>
<evidence type="ECO:0000256" key="10">
    <source>
        <dbReference type="SAM" id="Phobius"/>
    </source>
</evidence>
<dbReference type="AlphaFoldDB" id="A0A518DZF9"/>
<dbReference type="SUPFAM" id="SSF52540">
    <property type="entry name" value="P-loop containing nucleoside triphosphate hydrolases"/>
    <property type="match status" value="1"/>
</dbReference>
<name>A0A518DZF9_9BACT</name>
<dbReference type="Pfam" id="PF01656">
    <property type="entry name" value="CbiA"/>
    <property type="match status" value="1"/>
</dbReference>
<evidence type="ECO:0000256" key="4">
    <source>
        <dbReference type="ARBA" id="ARBA00022741"/>
    </source>
</evidence>
<dbReference type="InterPro" id="IPR005702">
    <property type="entry name" value="Wzc-like_C"/>
</dbReference>
<keyword evidence="13" id="KW-0808">Transferase</keyword>
<dbReference type="InterPro" id="IPR003856">
    <property type="entry name" value="LPS_length_determ_N"/>
</dbReference>
<keyword evidence="13" id="KW-0418">Kinase</keyword>
<dbReference type="GO" id="GO:0005524">
    <property type="term" value="F:ATP binding"/>
    <property type="evidence" value="ECO:0007669"/>
    <property type="project" value="UniProtKB-KW"/>
</dbReference>
<proteinExistence type="predicted"/>
<keyword evidence="8" id="KW-0175">Coiled coil</keyword>
<evidence type="ECO:0000313" key="13">
    <source>
        <dbReference type="EMBL" id="QDU97219.1"/>
    </source>
</evidence>
<keyword evidence="7 10" id="KW-0472">Membrane</keyword>
<evidence type="ECO:0000259" key="12">
    <source>
        <dbReference type="Pfam" id="PF02706"/>
    </source>
</evidence>
<evidence type="ECO:0000313" key="14">
    <source>
        <dbReference type="Proteomes" id="UP000317648"/>
    </source>
</evidence>
<dbReference type="InterPro" id="IPR002586">
    <property type="entry name" value="CobQ/CobB/MinD/ParA_Nub-bd_dom"/>
</dbReference>
<evidence type="ECO:0000256" key="1">
    <source>
        <dbReference type="ARBA" id="ARBA00004651"/>
    </source>
</evidence>
<feature type="coiled-coil region" evidence="8">
    <location>
        <begin position="187"/>
        <end position="254"/>
    </location>
</feature>
<organism evidence="13 14">
    <name type="scientific">Lignipirellula cremea</name>
    <dbReference type="NCBI Taxonomy" id="2528010"/>
    <lineage>
        <taxon>Bacteria</taxon>
        <taxon>Pseudomonadati</taxon>
        <taxon>Planctomycetota</taxon>
        <taxon>Planctomycetia</taxon>
        <taxon>Pirellulales</taxon>
        <taxon>Pirellulaceae</taxon>
        <taxon>Lignipirellula</taxon>
    </lineage>
</organism>
<dbReference type="PANTHER" id="PTHR32309">
    <property type="entry name" value="TYROSINE-PROTEIN KINASE"/>
    <property type="match status" value="1"/>
</dbReference>
<dbReference type="NCBIfam" id="TIGR01007">
    <property type="entry name" value="eps_fam"/>
    <property type="match status" value="1"/>
</dbReference>
<accession>A0A518DZF9</accession>
<reference evidence="13 14" key="1">
    <citation type="submission" date="2019-02" db="EMBL/GenBank/DDBJ databases">
        <title>Deep-cultivation of Planctomycetes and their phenomic and genomic characterization uncovers novel biology.</title>
        <authorList>
            <person name="Wiegand S."/>
            <person name="Jogler M."/>
            <person name="Boedeker C."/>
            <person name="Pinto D."/>
            <person name="Vollmers J."/>
            <person name="Rivas-Marin E."/>
            <person name="Kohn T."/>
            <person name="Peeters S.H."/>
            <person name="Heuer A."/>
            <person name="Rast P."/>
            <person name="Oberbeckmann S."/>
            <person name="Bunk B."/>
            <person name="Jeske O."/>
            <person name="Meyerdierks A."/>
            <person name="Storesund J.E."/>
            <person name="Kallscheuer N."/>
            <person name="Luecker S."/>
            <person name="Lage O.M."/>
            <person name="Pohl T."/>
            <person name="Merkel B.J."/>
            <person name="Hornburger P."/>
            <person name="Mueller R.-W."/>
            <person name="Bruemmer F."/>
            <person name="Labrenz M."/>
            <person name="Spormann A.M."/>
            <person name="Op den Camp H."/>
            <person name="Overmann J."/>
            <person name="Amann R."/>
            <person name="Jetten M.S.M."/>
            <person name="Mascher T."/>
            <person name="Medema M.H."/>
            <person name="Devos D.P."/>
            <person name="Kaster A.-K."/>
            <person name="Ovreas L."/>
            <person name="Rohde M."/>
            <person name="Galperin M.Y."/>
            <person name="Jogler C."/>
        </authorList>
    </citation>
    <scope>NUCLEOTIDE SEQUENCE [LARGE SCALE GENOMIC DNA]</scope>
    <source>
        <strain evidence="13 14">Pla85_3_4</strain>
    </source>
</reference>
<dbReference type="InterPro" id="IPR027417">
    <property type="entry name" value="P-loop_NTPase"/>
</dbReference>
<feature type="compositionally biased region" description="Low complexity" evidence="9">
    <location>
        <begin position="768"/>
        <end position="789"/>
    </location>
</feature>
<feature type="coiled-coil region" evidence="8">
    <location>
        <begin position="371"/>
        <end position="422"/>
    </location>
</feature>
<evidence type="ECO:0000256" key="3">
    <source>
        <dbReference type="ARBA" id="ARBA00022692"/>
    </source>
</evidence>
<evidence type="ECO:0000256" key="6">
    <source>
        <dbReference type="ARBA" id="ARBA00022989"/>
    </source>
</evidence>
<feature type="region of interest" description="Disordered" evidence="9">
    <location>
        <begin position="740"/>
        <end position="803"/>
    </location>
</feature>
<dbReference type="Pfam" id="PF02706">
    <property type="entry name" value="Wzz"/>
    <property type="match status" value="1"/>
</dbReference>
<dbReference type="OrthoDB" id="9794577at2"/>
<protein>
    <submittedName>
        <fullName evidence="13">Tyrosine-protein kinase wzc</fullName>
        <ecNumber evidence="13">2.7.10.-</ecNumber>
    </submittedName>
</protein>
<feature type="domain" description="CobQ/CobB/MinD/ParA nucleotide binding" evidence="11">
    <location>
        <begin position="547"/>
        <end position="721"/>
    </location>
</feature>
<evidence type="ECO:0000256" key="7">
    <source>
        <dbReference type="ARBA" id="ARBA00023136"/>
    </source>
</evidence>
<gene>
    <name evidence="13" type="primary">wzc_2</name>
    <name evidence="13" type="ORF">Pla8534_50640</name>
</gene>
<dbReference type="PANTHER" id="PTHR32309:SF13">
    <property type="entry name" value="FERRIC ENTEROBACTIN TRANSPORT PROTEIN FEPE"/>
    <property type="match status" value="1"/>
</dbReference>
<dbReference type="RefSeq" id="WP_145056005.1">
    <property type="nucleotide sequence ID" value="NZ_CP036433.1"/>
</dbReference>
<evidence type="ECO:0000256" key="9">
    <source>
        <dbReference type="SAM" id="MobiDB-lite"/>
    </source>
</evidence>
<keyword evidence="3 10" id="KW-0812">Transmembrane</keyword>
<evidence type="ECO:0000256" key="5">
    <source>
        <dbReference type="ARBA" id="ARBA00022840"/>
    </source>
</evidence>
<feature type="domain" description="Polysaccharide chain length determinant N-terminal" evidence="12">
    <location>
        <begin position="27"/>
        <end position="110"/>
    </location>
</feature>
<feature type="transmembrane region" description="Helical" evidence="10">
    <location>
        <begin position="36"/>
        <end position="55"/>
    </location>
</feature>
<dbReference type="EC" id="2.7.10.-" evidence="13"/>
<dbReference type="KEGG" id="lcre:Pla8534_50640"/>
<keyword evidence="14" id="KW-1185">Reference proteome</keyword>
<evidence type="ECO:0000256" key="8">
    <source>
        <dbReference type="SAM" id="Coils"/>
    </source>
</evidence>
<keyword evidence="4" id="KW-0547">Nucleotide-binding</keyword>
<dbReference type="InterPro" id="IPR050445">
    <property type="entry name" value="Bact_polysacc_biosynth/exp"/>
</dbReference>
<keyword evidence="5" id="KW-0067">ATP-binding</keyword>
<evidence type="ECO:0000259" key="11">
    <source>
        <dbReference type="Pfam" id="PF01656"/>
    </source>
</evidence>
<dbReference type="Gene3D" id="3.40.50.300">
    <property type="entry name" value="P-loop containing nucleotide triphosphate hydrolases"/>
    <property type="match status" value="1"/>
</dbReference>
<evidence type="ECO:0000256" key="2">
    <source>
        <dbReference type="ARBA" id="ARBA00022475"/>
    </source>
</evidence>
<comment type="subcellular location">
    <subcellularLocation>
        <location evidence="1">Cell membrane</location>
        <topology evidence="1">Multi-pass membrane protein</topology>
    </subcellularLocation>
</comment>
<dbReference type="CDD" id="cd05387">
    <property type="entry name" value="BY-kinase"/>
    <property type="match status" value="1"/>
</dbReference>